<dbReference type="PANTHER" id="PTHR30041">
    <property type="entry name" value="ARSENATE REDUCTASE"/>
    <property type="match status" value="1"/>
</dbReference>
<dbReference type="InterPro" id="IPR006660">
    <property type="entry name" value="Arsenate_reductase-like"/>
</dbReference>
<dbReference type="PROSITE" id="PS51353">
    <property type="entry name" value="ARSC"/>
    <property type="match status" value="1"/>
</dbReference>
<dbReference type="PANTHER" id="PTHR30041:SF8">
    <property type="entry name" value="PROTEIN YFFB"/>
    <property type="match status" value="1"/>
</dbReference>
<dbReference type="Proteomes" id="UP000005019">
    <property type="component" value="Unassembled WGS sequence"/>
</dbReference>
<protein>
    <recommendedName>
        <fullName evidence="5">Arsenate reductase</fullName>
    </recommendedName>
</protein>
<proteinExistence type="inferred from homology"/>
<organism evidence="3 4">
    <name type="scientific">Methyloversatilis universalis (strain ATCC BAA-1314 / DSM 25237 / JCM 13912 / CCUG 52030 / FAM5)</name>
    <dbReference type="NCBI Taxonomy" id="1000565"/>
    <lineage>
        <taxon>Bacteria</taxon>
        <taxon>Pseudomonadati</taxon>
        <taxon>Pseudomonadota</taxon>
        <taxon>Betaproteobacteria</taxon>
        <taxon>Nitrosomonadales</taxon>
        <taxon>Sterolibacteriaceae</taxon>
        <taxon>Methyloversatilis</taxon>
    </lineage>
</organism>
<evidence type="ECO:0000256" key="2">
    <source>
        <dbReference type="PROSITE-ProRule" id="PRU01282"/>
    </source>
</evidence>
<comment type="caution">
    <text evidence="3">The sequence shown here is derived from an EMBL/GenBank/DDBJ whole genome shotgun (WGS) entry which is preliminary data.</text>
</comment>
<dbReference type="eggNOG" id="COG1393">
    <property type="taxonomic scope" value="Bacteria"/>
</dbReference>
<evidence type="ECO:0000256" key="1">
    <source>
        <dbReference type="ARBA" id="ARBA00007198"/>
    </source>
</evidence>
<dbReference type="AlphaFoldDB" id="F5R916"/>
<dbReference type="Pfam" id="PF03960">
    <property type="entry name" value="ArsC"/>
    <property type="match status" value="1"/>
</dbReference>
<dbReference type="NCBIfam" id="TIGR01617">
    <property type="entry name" value="arsC_related"/>
    <property type="match status" value="1"/>
</dbReference>
<dbReference type="InterPro" id="IPR036249">
    <property type="entry name" value="Thioredoxin-like_sf"/>
</dbReference>
<evidence type="ECO:0000313" key="4">
    <source>
        <dbReference type="Proteomes" id="UP000005019"/>
    </source>
</evidence>
<keyword evidence="4" id="KW-1185">Reference proteome</keyword>
<accession>F5R916</accession>
<dbReference type="CDD" id="cd03035">
    <property type="entry name" value="ArsC_Yffb"/>
    <property type="match status" value="1"/>
</dbReference>
<dbReference type="InterPro" id="IPR006504">
    <property type="entry name" value="Tscrpt_reg_Spx/MgsR"/>
</dbReference>
<reference evidence="3 4" key="1">
    <citation type="journal article" date="2011" name="J. Bacteriol.">
        <title>Genome sequence of Methyloversatilis universalis FAM5T, a methylotrophic representative of the order Rhodocyclales.</title>
        <authorList>
            <person name="Kittichotirat W."/>
            <person name="Good N.M."/>
            <person name="Hall R."/>
            <person name="Bringel F."/>
            <person name="Lajus A."/>
            <person name="Medigue C."/>
            <person name="Smalley N.E."/>
            <person name="Beck D."/>
            <person name="Bumgarner R."/>
            <person name="Vuilleumier S."/>
            <person name="Kalyuzhnaya M.G."/>
        </authorList>
    </citation>
    <scope>NUCLEOTIDE SEQUENCE [LARGE SCALE GENOMIC DNA]</scope>
    <source>
        <strain evidence="4">ATCC BAA-1314 / JCM 13912 / FAM5</strain>
    </source>
</reference>
<dbReference type="EMBL" id="AFHG01000030">
    <property type="protein sequence ID" value="EGK72983.1"/>
    <property type="molecule type" value="Genomic_DNA"/>
</dbReference>
<dbReference type="OrthoDB" id="9803749at2"/>
<sequence>MLRIYGIKRCDTMARAQAWLADHQIAFELHDYKKDGVPADRLADWMRRAGWQALVNTRGTTFRKLPPEQTADLDDARALALLTANPSAIRRPLIDLGSELLVGFDEQRWSGVRWPEVSR</sequence>
<dbReference type="RefSeq" id="WP_008059087.1">
    <property type="nucleotide sequence ID" value="NZ_AFHG01000030.1"/>
</dbReference>
<name>F5R916_METUF</name>
<gene>
    <name evidence="3" type="ORF">METUNv1_00818</name>
</gene>
<dbReference type="Gene3D" id="3.40.30.10">
    <property type="entry name" value="Glutaredoxin"/>
    <property type="match status" value="1"/>
</dbReference>
<dbReference type="SUPFAM" id="SSF52833">
    <property type="entry name" value="Thioredoxin-like"/>
    <property type="match status" value="1"/>
</dbReference>
<dbReference type="STRING" id="1000565.METUNv1_00818"/>
<evidence type="ECO:0000313" key="3">
    <source>
        <dbReference type="EMBL" id="EGK72983.1"/>
    </source>
</evidence>
<comment type="similarity">
    <text evidence="1 2">Belongs to the ArsC family.</text>
</comment>
<evidence type="ECO:0008006" key="5">
    <source>
        <dbReference type="Google" id="ProtNLM"/>
    </source>
</evidence>